<feature type="non-terminal residue" evidence="1">
    <location>
        <position position="1"/>
    </location>
</feature>
<gene>
    <name evidence="1" type="ORF">PMALA_040970</name>
</gene>
<dbReference type="Proteomes" id="UP000078597">
    <property type="component" value="Unassembled WGS sequence"/>
</dbReference>
<dbReference type="EMBL" id="FLQW01002636">
    <property type="protein sequence ID" value="SBS93810.1"/>
    <property type="molecule type" value="Genomic_DNA"/>
</dbReference>
<accession>A0A1A8WLN8</accession>
<name>A0A1A8WLN8_PLAMA</name>
<dbReference type="AlphaFoldDB" id="A0A1A8WLN8"/>
<reference evidence="2" key="1">
    <citation type="submission" date="2016-05" db="EMBL/GenBank/DDBJ databases">
        <authorList>
            <person name="Naeem Raeece"/>
        </authorList>
    </citation>
    <scope>NUCLEOTIDE SEQUENCE [LARGE SCALE GENOMIC DNA]</scope>
</reference>
<organism evidence="1 2">
    <name type="scientific">Plasmodium malariae</name>
    <dbReference type="NCBI Taxonomy" id="5858"/>
    <lineage>
        <taxon>Eukaryota</taxon>
        <taxon>Sar</taxon>
        <taxon>Alveolata</taxon>
        <taxon>Apicomplexa</taxon>
        <taxon>Aconoidasida</taxon>
        <taxon>Haemosporida</taxon>
        <taxon>Plasmodiidae</taxon>
        <taxon>Plasmodium</taxon>
        <taxon>Plasmodium (Plasmodium)</taxon>
    </lineage>
</organism>
<protein>
    <recommendedName>
        <fullName evidence="3">PIR Superfamily Protein</fullName>
    </recommendedName>
</protein>
<evidence type="ECO:0000313" key="1">
    <source>
        <dbReference type="EMBL" id="SBS93810.1"/>
    </source>
</evidence>
<proteinExistence type="predicted"/>
<evidence type="ECO:0008006" key="3">
    <source>
        <dbReference type="Google" id="ProtNLM"/>
    </source>
</evidence>
<evidence type="ECO:0000313" key="2">
    <source>
        <dbReference type="Proteomes" id="UP000078597"/>
    </source>
</evidence>
<sequence>RRNLDDIDELELTEYTYEPGRLNLGRKQLNVAYHAA</sequence>